<dbReference type="Proteomes" id="UP001374599">
    <property type="component" value="Unassembled WGS sequence"/>
</dbReference>
<proteinExistence type="predicted"/>
<dbReference type="EMBL" id="BTPU01000134">
    <property type="protein sequence ID" value="GMQ65375.1"/>
    <property type="molecule type" value="Genomic_DNA"/>
</dbReference>
<keyword evidence="2" id="KW-1185">Reference proteome</keyword>
<evidence type="ECO:0000313" key="2">
    <source>
        <dbReference type="Proteomes" id="UP001374599"/>
    </source>
</evidence>
<evidence type="ECO:0000313" key="1">
    <source>
        <dbReference type="EMBL" id="GMQ65375.1"/>
    </source>
</evidence>
<accession>A0ACB5URQ6</accession>
<protein>
    <submittedName>
        <fullName evidence="1">Uncharacterized protein</fullName>
    </submittedName>
</protein>
<organism evidence="1 2">
    <name type="scientific">Vallitalea maricola</name>
    <dbReference type="NCBI Taxonomy" id="3074433"/>
    <lineage>
        <taxon>Bacteria</taxon>
        <taxon>Bacillati</taxon>
        <taxon>Bacillota</taxon>
        <taxon>Clostridia</taxon>
        <taxon>Lachnospirales</taxon>
        <taxon>Vallitaleaceae</taxon>
        <taxon>Vallitalea</taxon>
    </lineage>
</organism>
<reference evidence="1" key="1">
    <citation type="submission" date="2023-09" db="EMBL/GenBank/DDBJ databases">
        <title>Vallitalea sediminicola and Vallitalea maricola sp. nov., anaerobic bacteria isolated from marine sediment.</title>
        <authorList>
            <person name="Hirano S."/>
            <person name="Maeda A."/>
            <person name="Terahara T."/>
            <person name="Mori K."/>
            <person name="Hamada M."/>
            <person name="Matsumoto R."/>
            <person name="Kobayashi T."/>
        </authorList>
    </citation>
    <scope>NUCLEOTIDE SEQUENCE</scope>
    <source>
        <strain evidence="1">AN17-2</strain>
    </source>
</reference>
<name>A0ACB5URQ6_9FIRM</name>
<sequence>MKKYFLVTVVILSVLMFQGCSKSNSSKDNEATKAVSSFMDNLVEGNFKEAYDNLETKVEDEFFDEMQTNPMNDLLFGQLKYEVVDSEIKDDTATVKIKVTHPKLDEIVASLMSSVDISNLGDQAGDSVEKGQDMLQKALDEVTKDKEIATEETEAVIELKLVDDKWVISEDCDLTGILGVQ</sequence>
<comment type="caution">
    <text evidence="1">The sequence shown here is derived from an EMBL/GenBank/DDBJ whole genome shotgun (WGS) entry which is preliminary data.</text>
</comment>
<gene>
    <name evidence="1" type="ORF">AN2V17_46200</name>
</gene>